<feature type="region of interest" description="Disordered" evidence="8">
    <location>
        <begin position="322"/>
        <end position="427"/>
    </location>
</feature>
<evidence type="ECO:0000256" key="2">
    <source>
        <dbReference type="ARBA" id="ARBA00009136"/>
    </source>
</evidence>
<evidence type="ECO:0000256" key="8">
    <source>
        <dbReference type="SAM" id="MobiDB-lite"/>
    </source>
</evidence>
<dbReference type="GO" id="GO:0004190">
    <property type="term" value="F:aspartic-type endopeptidase activity"/>
    <property type="evidence" value="ECO:0007669"/>
    <property type="project" value="UniProtKB-KW"/>
</dbReference>
<keyword evidence="7" id="KW-0378">Hydrolase</keyword>
<evidence type="ECO:0000259" key="9">
    <source>
        <dbReference type="PROSITE" id="PS50030"/>
    </source>
</evidence>
<dbReference type="InterPro" id="IPR021109">
    <property type="entry name" value="Peptidase_aspartic_dom_sf"/>
</dbReference>
<evidence type="ECO:0000313" key="12">
    <source>
        <dbReference type="Proteomes" id="UP001377567"/>
    </source>
</evidence>
<dbReference type="InterPro" id="IPR015940">
    <property type="entry name" value="UBA"/>
</dbReference>
<dbReference type="PANTHER" id="PTHR12917:SF1">
    <property type="entry name" value="AT13091P"/>
    <property type="match status" value="1"/>
</dbReference>
<reference evidence="11 12" key="1">
    <citation type="journal article" date="2023" name="Elife">
        <title>Identification of key yeast species and microbe-microbe interactions impacting larval growth of Drosophila in the wild.</title>
        <authorList>
            <person name="Mure A."/>
            <person name="Sugiura Y."/>
            <person name="Maeda R."/>
            <person name="Honda K."/>
            <person name="Sakurai N."/>
            <person name="Takahashi Y."/>
            <person name="Watada M."/>
            <person name="Katoh T."/>
            <person name="Gotoh A."/>
            <person name="Gotoh Y."/>
            <person name="Taniguchi I."/>
            <person name="Nakamura K."/>
            <person name="Hayashi T."/>
            <person name="Katayama T."/>
            <person name="Uemura T."/>
            <person name="Hattori Y."/>
        </authorList>
    </citation>
    <scope>NUCLEOTIDE SEQUENCE [LARGE SCALE GENOMIC DNA]</scope>
    <source>
        <strain evidence="11 12">KH-74</strain>
    </source>
</reference>
<keyword evidence="12" id="KW-1185">Reference proteome</keyword>
<dbReference type="InterPro" id="IPR009060">
    <property type="entry name" value="UBA-like_sf"/>
</dbReference>
<dbReference type="PROSITE" id="PS50175">
    <property type="entry name" value="ASP_PROT_RETROV"/>
    <property type="match status" value="1"/>
</dbReference>
<evidence type="ECO:0000259" key="10">
    <source>
        <dbReference type="PROSITE" id="PS50175"/>
    </source>
</evidence>
<evidence type="ECO:0000256" key="7">
    <source>
        <dbReference type="ARBA" id="ARBA00022801"/>
    </source>
</evidence>
<dbReference type="CDD" id="cd05479">
    <property type="entry name" value="RP_DDI"/>
    <property type="match status" value="1"/>
</dbReference>
<evidence type="ECO:0000313" key="11">
    <source>
        <dbReference type="EMBL" id="GMM56064.1"/>
    </source>
</evidence>
<comment type="caution">
    <text evidence="11">The sequence shown here is derived from an EMBL/GenBank/DDBJ whole genome shotgun (WGS) entry which is preliminary data.</text>
</comment>
<dbReference type="GO" id="GO:0006508">
    <property type="term" value="P:proteolysis"/>
    <property type="evidence" value="ECO:0007669"/>
    <property type="project" value="UniProtKB-KW"/>
</dbReference>
<comment type="subcellular location">
    <subcellularLocation>
        <location evidence="1">Cytoplasm</location>
    </subcellularLocation>
</comment>
<dbReference type="InterPro" id="IPR001995">
    <property type="entry name" value="Peptidase_A2_cat"/>
</dbReference>
<proteinExistence type="inferred from homology"/>
<sequence>MRLTVSNEITGQLYGPVEVSDDTDVADLVALLELDCQFDCRQNDLYHQMAILDVKRDSQRSVQEVGLRDNDLLLIRRKFPVGTGQDAERFRQELLHNDRLRQQFAAQVPGLQQALQDPGTFAQHFGSAAAAAGMRGAPGFTQPAQTNPFGIPQEEYRRLMEHPDTPENKKRLSELEDQQIIDEQLRNAYEYTPEVFTTVTMLYINLEINGTPVKAFVDTGAQMTIMSTRLAEKTGLTKLIDKRFIGEARGVGVGKIIGRIHQALVKIETQFIPSSFVVLDTQIDLLIGLDMLKRHQACVDLRRNVLTIADIETQFLGEADIPKEFDTRDNSTGTTASTTANQQYPQVQPGNLSSIPLPQFTGSLPLGTPGVPGVPGIPGVPGAPGAPGQRRSTSSMGFQPTQPAAAAAAAAAARNHSSSSSPVDNHSFKTYPENVVKQLMDLGFSRTEVIKALDLTGGNADYAASLLFQ</sequence>
<dbReference type="PROSITE" id="PS50030">
    <property type="entry name" value="UBA"/>
    <property type="match status" value="1"/>
</dbReference>
<feature type="domain" description="UBA" evidence="9">
    <location>
        <begin position="430"/>
        <end position="469"/>
    </location>
</feature>
<evidence type="ECO:0000256" key="5">
    <source>
        <dbReference type="ARBA" id="ARBA00022670"/>
    </source>
</evidence>
<accession>A0AAV5RWX4</accession>
<dbReference type="CDD" id="cd01796">
    <property type="entry name" value="Ubl_Ddi1_like"/>
    <property type="match status" value="1"/>
</dbReference>
<keyword evidence="6" id="KW-0064">Aspartyl protease</keyword>
<dbReference type="InterPro" id="IPR033882">
    <property type="entry name" value="DDI1_N"/>
</dbReference>
<dbReference type="Gene3D" id="1.10.8.10">
    <property type="entry name" value="DNA helicase RuvA subunit, C-terminal domain"/>
    <property type="match status" value="1"/>
</dbReference>
<dbReference type="Gene3D" id="3.10.20.90">
    <property type="entry name" value="Phosphatidylinositol 3-kinase Catalytic Subunit, Chain A, domain 1"/>
    <property type="match status" value="1"/>
</dbReference>
<dbReference type="AlphaFoldDB" id="A0AAV5RWX4"/>
<gene>
    <name evidence="11" type="ORF">DAKH74_026800</name>
</gene>
<dbReference type="FunFam" id="2.40.70.10:FF:000072">
    <property type="entry name" value="DNA damage-inducible protein"/>
    <property type="match status" value="1"/>
</dbReference>
<dbReference type="CDD" id="cd14309">
    <property type="entry name" value="UBA_scDdi1_like"/>
    <property type="match status" value="1"/>
</dbReference>
<dbReference type="PANTHER" id="PTHR12917">
    <property type="entry name" value="ASPARTYL PROTEASE DDI-RELATED"/>
    <property type="match status" value="1"/>
</dbReference>
<protein>
    <recommendedName>
        <fullName evidence="3">DNA damage-inducible protein 1</fullName>
    </recommendedName>
</protein>
<dbReference type="InterPro" id="IPR019103">
    <property type="entry name" value="Peptidase_aspartic_DDI1-type"/>
</dbReference>
<dbReference type="GO" id="GO:0005737">
    <property type="term" value="C:cytoplasm"/>
    <property type="evidence" value="ECO:0007669"/>
    <property type="project" value="UniProtKB-SubCell"/>
</dbReference>
<evidence type="ECO:0000256" key="3">
    <source>
        <dbReference type="ARBA" id="ARBA00021491"/>
    </source>
</evidence>
<dbReference type="SUPFAM" id="SSF46934">
    <property type="entry name" value="UBA-like"/>
    <property type="match status" value="1"/>
</dbReference>
<feature type="domain" description="Peptidase A2" evidence="10">
    <location>
        <begin position="213"/>
        <end position="291"/>
    </location>
</feature>
<dbReference type="SUPFAM" id="SSF50630">
    <property type="entry name" value="Acid proteases"/>
    <property type="match status" value="1"/>
</dbReference>
<feature type="compositionally biased region" description="Polar residues" evidence="8">
    <location>
        <begin position="390"/>
        <end position="402"/>
    </location>
</feature>
<feature type="compositionally biased region" description="Low complexity" evidence="8">
    <location>
        <begin position="404"/>
        <end position="421"/>
    </location>
</feature>
<feature type="compositionally biased region" description="Low complexity" evidence="8">
    <location>
        <begin position="330"/>
        <end position="343"/>
    </location>
</feature>
<dbReference type="Pfam" id="PF00627">
    <property type="entry name" value="UBA"/>
    <property type="match status" value="1"/>
</dbReference>
<evidence type="ECO:0000256" key="4">
    <source>
        <dbReference type="ARBA" id="ARBA00022490"/>
    </source>
</evidence>
<keyword evidence="4" id="KW-0963">Cytoplasm</keyword>
<keyword evidence="5" id="KW-0645">Protease</keyword>
<name>A0AAV5RWX4_MAUHU</name>
<evidence type="ECO:0000256" key="6">
    <source>
        <dbReference type="ARBA" id="ARBA00022750"/>
    </source>
</evidence>
<dbReference type="EMBL" id="BTGD01000006">
    <property type="protein sequence ID" value="GMM56064.1"/>
    <property type="molecule type" value="Genomic_DNA"/>
</dbReference>
<dbReference type="SMART" id="SM00165">
    <property type="entry name" value="UBA"/>
    <property type="match status" value="1"/>
</dbReference>
<dbReference type="Pfam" id="PF09668">
    <property type="entry name" value="Asp_protease"/>
    <property type="match status" value="1"/>
</dbReference>
<evidence type="ECO:0000256" key="1">
    <source>
        <dbReference type="ARBA" id="ARBA00004496"/>
    </source>
</evidence>
<comment type="similarity">
    <text evidence="2">Belongs to the DDI1 family.</text>
</comment>
<organism evidence="11 12">
    <name type="scientific">Maudiozyma humilis</name>
    <name type="common">Sour dough yeast</name>
    <name type="synonym">Kazachstania humilis</name>
    <dbReference type="NCBI Taxonomy" id="51915"/>
    <lineage>
        <taxon>Eukaryota</taxon>
        <taxon>Fungi</taxon>
        <taxon>Dikarya</taxon>
        <taxon>Ascomycota</taxon>
        <taxon>Saccharomycotina</taxon>
        <taxon>Saccharomycetes</taxon>
        <taxon>Saccharomycetales</taxon>
        <taxon>Saccharomycetaceae</taxon>
        <taxon>Maudiozyma</taxon>
    </lineage>
</organism>
<dbReference type="Proteomes" id="UP001377567">
    <property type="component" value="Unassembled WGS sequence"/>
</dbReference>
<feature type="compositionally biased region" description="Polar residues" evidence="8">
    <location>
        <begin position="344"/>
        <end position="362"/>
    </location>
</feature>
<dbReference type="Gene3D" id="2.40.70.10">
    <property type="entry name" value="Acid Proteases"/>
    <property type="match status" value="1"/>
</dbReference>